<evidence type="ECO:0000313" key="1">
    <source>
        <dbReference type="EMBL" id="KAK9889647.1"/>
    </source>
</evidence>
<name>A0AAW1V1S6_9CUCU</name>
<accession>A0AAW1V1S6</accession>
<reference evidence="1 2" key="1">
    <citation type="submission" date="2023-03" db="EMBL/GenBank/DDBJ databases">
        <title>Genome insight into feeding habits of ladybird beetles.</title>
        <authorList>
            <person name="Li H.-S."/>
            <person name="Huang Y.-H."/>
            <person name="Pang H."/>
        </authorList>
    </citation>
    <scope>NUCLEOTIDE SEQUENCE [LARGE SCALE GENOMIC DNA]</scope>
    <source>
        <strain evidence="1">SYSU_2023b</strain>
        <tissue evidence="1">Whole body</tissue>
    </source>
</reference>
<protein>
    <submittedName>
        <fullName evidence="1">Uncharacterized protein</fullName>
    </submittedName>
</protein>
<sequence length="157" mass="17395">MVESAKVSDVPTLKKKLDYAMPIELSPKKDNLHSEDLVVEVMHKDSGSSISFLVLTGALVLDEGSPHCYFAWDCLDVLPDYAMPIEVSQKKDNLHSEDLDVEVMHKDSDTSIRFLILTGAFFLDEHFPCVYIAWECLDVLPGALPCLSETSCSSGTL</sequence>
<comment type="caution">
    <text evidence="1">The sequence shown here is derived from an EMBL/GenBank/DDBJ whole genome shotgun (WGS) entry which is preliminary data.</text>
</comment>
<dbReference type="AlphaFoldDB" id="A0AAW1V1S6"/>
<dbReference type="Proteomes" id="UP001431783">
    <property type="component" value="Unassembled WGS sequence"/>
</dbReference>
<proteinExistence type="predicted"/>
<organism evidence="1 2">
    <name type="scientific">Henosepilachna vigintioctopunctata</name>
    <dbReference type="NCBI Taxonomy" id="420089"/>
    <lineage>
        <taxon>Eukaryota</taxon>
        <taxon>Metazoa</taxon>
        <taxon>Ecdysozoa</taxon>
        <taxon>Arthropoda</taxon>
        <taxon>Hexapoda</taxon>
        <taxon>Insecta</taxon>
        <taxon>Pterygota</taxon>
        <taxon>Neoptera</taxon>
        <taxon>Endopterygota</taxon>
        <taxon>Coleoptera</taxon>
        <taxon>Polyphaga</taxon>
        <taxon>Cucujiformia</taxon>
        <taxon>Coccinelloidea</taxon>
        <taxon>Coccinellidae</taxon>
        <taxon>Epilachninae</taxon>
        <taxon>Epilachnini</taxon>
        <taxon>Henosepilachna</taxon>
    </lineage>
</organism>
<dbReference type="EMBL" id="JARQZJ010000123">
    <property type="protein sequence ID" value="KAK9889647.1"/>
    <property type="molecule type" value="Genomic_DNA"/>
</dbReference>
<evidence type="ECO:0000313" key="2">
    <source>
        <dbReference type="Proteomes" id="UP001431783"/>
    </source>
</evidence>
<gene>
    <name evidence="1" type="ORF">WA026_007023</name>
</gene>
<keyword evidence="2" id="KW-1185">Reference proteome</keyword>